<feature type="domain" description="Band 7" evidence="4">
    <location>
        <begin position="48"/>
        <end position="193"/>
    </location>
</feature>
<proteinExistence type="inferred from homology"/>
<evidence type="ECO:0000259" key="4">
    <source>
        <dbReference type="SMART" id="SM00244"/>
    </source>
</evidence>
<dbReference type="PROSITE" id="PS01270">
    <property type="entry name" value="BAND_7"/>
    <property type="match status" value="1"/>
</dbReference>
<comment type="subcellular location">
    <subcellularLocation>
        <location evidence="1">Membrane</location>
    </subcellularLocation>
</comment>
<evidence type="ECO:0000313" key="6">
    <source>
        <dbReference type="Proteomes" id="UP000694556"/>
    </source>
</evidence>
<sequence>ENAELLCCHLLQQKDSCSNKVLHSSLAHSPPCGYFHLFALCQYLALYSSLQSISSNYFYFSGLILILPCTDTFIRVDLRTVTCNIPPQEILTKDAVTTQVDGVVYYRIHSAVSAVANVTDVHSATFLLAQTTLRNVLGTKSLAQLLAGREEIAHGIQEILDSATEQWGIKVARVEIKDIRIPVAMQRTMAAEAEAAQEARAKVRPMATTSHAFVLGIQVHLFLLIVKVAFPHYCQCCNAISISLTLQVVAAEGERNASKALKQASVVLANSPAGLQLRYLQTLTTLAAENNSTIVFPLPINMFENLGQKNRGG</sequence>
<reference evidence="5" key="3">
    <citation type="submission" date="2025-09" db="UniProtKB">
        <authorList>
            <consortium name="Ensembl"/>
        </authorList>
    </citation>
    <scope>IDENTIFICATION</scope>
</reference>
<dbReference type="InterPro" id="IPR036013">
    <property type="entry name" value="Band_7/SPFH_dom_sf"/>
</dbReference>
<keyword evidence="6" id="KW-1185">Reference proteome</keyword>
<evidence type="ECO:0000313" key="5">
    <source>
        <dbReference type="Ensembl" id="ENSCMMP00000002982.1"/>
    </source>
</evidence>
<dbReference type="PANTHER" id="PTHR10264">
    <property type="entry name" value="BAND 7 PROTEIN-RELATED"/>
    <property type="match status" value="1"/>
</dbReference>
<dbReference type="GO" id="GO:0005886">
    <property type="term" value="C:plasma membrane"/>
    <property type="evidence" value="ECO:0007669"/>
    <property type="project" value="InterPro"/>
</dbReference>
<evidence type="ECO:0000256" key="3">
    <source>
        <dbReference type="ARBA" id="ARBA00023136"/>
    </source>
</evidence>
<dbReference type="Gene3D" id="6.10.250.2090">
    <property type="match status" value="1"/>
</dbReference>
<dbReference type="SMART" id="SM00244">
    <property type="entry name" value="PHB"/>
    <property type="match status" value="1"/>
</dbReference>
<dbReference type="Gene3D" id="3.30.479.30">
    <property type="entry name" value="Band 7 domain"/>
    <property type="match status" value="1"/>
</dbReference>
<dbReference type="PANTHER" id="PTHR10264:SF49">
    <property type="entry name" value="STOMATIN-LIKE PROTEIN 3"/>
    <property type="match status" value="1"/>
</dbReference>
<dbReference type="InterPro" id="IPR001107">
    <property type="entry name" value="Band_7"/>
</dbReference>
<dbReference type="InterPro" id="IPR018080">
    <property type="entry name" value="Band_7/stomatin-like_CS"/>
</dbReference>
<dbReference type="SUPFAM" id="SSF117892">
    <property type="entry name" value="Band 7/SPFH domain"/>
    <property type="match status" value="1"/>
</dbReference>
<keyword evidence="3" id="KW-0472">Membrane</keyword>
<reference evidence="5" key="2">
    <citation type="submission" date="2025-08" db="UniProtKB">
        <authorList>
            <consortium name="Ensembl"/>
        </authorList>
    </citation>
    <scope>IDENTIFICATION</scope>
</reference>
<dbReference type="InterPro" id="IPR001972">
    <property type="entry name" value="Stomatin_HflK_fam"/>
</dbReference>
<evidence type="ECO:0000256" key="2">
    <source>
        <dbReference type="ARBA" id="ARBA00008164"/>
    </source>
</evidence>
<reference evidence="5" key="1">
    <citation type="submission" date="2018-09" db="EMBL/GenBank/DDBJ databases">
        <title>Common duck and Muscovy duck high density SNP chip.</title>
        <authorList>
            <person name="Vignal A."/>
            <person name="Thebault N."/>
            <person name="Warren W.C."/>
        </authorList>
    </citation>
    <scope>NUCLEOTIDE SEQUENCE [LARGE SCALE GENOMIC DNA]</scope>
</reference>
<dbReference type="InterPro" id="IPR043202">
    <property type="entry name" value="Band-7_stomatin-like"/>
</dbReference>
<comment type="similarity">
    <text evidence="2">Belongs to the band 7/mec-2 family.</text>
</comment>
<dbReference type="Ensembl" id="ENSCMMT00000003332.1">
    <property type="protein sequence ID" value="ENSCMMP00000002982.1"/>
    <property type="gene ID" value="ENSCMMG00000001944.1"/>
</dbReference>
<dbReference type="AlphaFoldDB" id="A0A8C3BBC3"/>
<dbReference type="Proteomes" id="UP000694556">
    <property type="component" value="Chromosome 1"/>
</dbReference>
<dbReference type="PRINTS" id="PR00721">
    <property type="entry name" value="STOMATIN"/>
</dbReference>
<dbReference type="FunFam" id="3.30.479.30:FF:000002">
    <property type="entry name" value="band 7 protein AGAP004871"/>
    <property type="match status" value="1"/>
</dbReference>
<protein>
    <submittedName>
        <fullName evidence="5">Stomatin like 3</fullName>
    </submittedName>
</protein>
<organism evidence="5 6">
    <name type="scientific">Cairina moschata</name>
    <name type="common">Muscovy duck</name>
    <dbReference type="NCBI Taxonomy" id="8855"/>
    <lineage>
        <taxon>Eukaryota</taxon>
        <taxon>Metazoa</taxon>
        <taxon>Chordata</taxon>
        <taxon>Craniata</taxon>
        <taxon>Vertebrata</taxon>
        <taxon>Euteleostomi</taxon>
        <taxon>Archelosauria</taxon>
        <taxon>Archosauria</taxon>
        <taxon>Dinosauria</taxon>
        <taxon>Saurischia</taxon>
        <taxon>Theropoda</taxon>
        <taxon>Coelurosauria</taxon>
        <taxon>Aves</taxon>
        <taxon>Neognathae</taxon>
        <taxon>Galloanserae</taxon>
        <taxon>Anseriformes</taxon>
        <taxon>Anatidae</taxon>
        <taxon>Anatinae</taxon>
        <taxon>Cairina</taxon>
    </lineage>
</organism>
<accession>A0A8C3BBC3</accession>
<dbReference type="Pfam" id="PF01145">
    <property type="entry name" value="Band_7"/>
    <property type="match status" value="1"/>
</dbReference>
<evidence type="ECO:0000256" key="1">
    <source>
        <dbReference type="ARBA" id="ARBA00004370"/>
    </source>
</evidence>
<name>A0A8C3BBC3_CAIMO</name>